<dbReference type="EMBL" id="DQ295239">
    <property type="protein sequence ID" value="ABC25302.1"/>
    <property type="molecule type" value="Genomic_DNA"/>
</dbReference>
<dbReference type="AlphaFoldDB" id="Q2PYC5"/>
<name>Q2PYC5_9BACT</name>
<accession>Q2PYC5</accession>
<protein>
    <submittedName>
        <fullName evidence="1">Uncharacterized protein</fullName>
    </submittedName>
</protein>
<sequence>MATTLSYESGIKAAQRLAKETGFKSLHGSITVESRDTKIAIVVRLLNPRNLPPLPLPKRIDGFMVLVDGPASGIPHKSTHRETQLH</sequence>
<evidence type="ECO:0000313" key="1">
    <source>
        <dbReference type="EMBL" id="ABC25302.1"/>
    </source>
</evidence>
<reference evidence="1" key="1">
    <citation type="journal article" date="2006" name="Appl. Environ. Microbiol.">
        <title>Comparative genomics of DNA fragments from six Antarctic marine planktonic bacteria.</title>
        <authorList>
            <person name="Grzymski J.J."/>
            <person name="Carter B.J."/>
            <person name="DeLong E.F."/>
            <person name="Feldman R.A."/>
            <person name="Ghadiri A."/>
            <person name="Murray A.E."/>
        </authorList>
    </citation>
    <scope>NUCLEOTIDE SEQUENCE</scope>
</reference>
<proteinExistence type="predicted"/>
<organism evidence="1">
    <name type="scientific">uncultured marine bacterium Ant24C4</name>
    <dbReference type="NCBI Taxonomy" id="360425"/>
    <lineage>
        <taxon>Bacteria</taxon>
        <taxon>environmental samples</taxon>
    </lineage>
</organism>